<proteinExistence type="predicted"/>
<dbReference type="AlphaFoldDB" id="A0AAE0UDJ1"/>
<protein>
    <submittedName>
        <fullName evidence="1">Uncharacterized protein</fullName>
    </submittedName>
</protein>
<comment type="caution">
    <text evidence="1">The sequence shown here is derived from an EMBL/GenBank/DDBJ whole genome shotgun (WGS) entry which is preliminary data.</text>
</comment>
<name>A0AAE0UDJ1_SORBR</name>
<dbReference type="Proteomes" id="UP001281003">
    <property type="component" value="Unassembled WGS sequence"/>
</dbReference>
<organism evidence="1 2">
    <name type="scientific">Sordaria brevicollis</name>
    <dbReference type="NCBI Taxonomy" id="83679"/>
    <lineage>
        <taxon>Eukaryota</taxon>
        <taxon>Fungi</taxon>
        <taxon>Dikarya</taxon>
        <taxon>Ascomycota</taxon>
        <taxon>Pezizomycotina</taxon>
        <taxon>Sordariomycetes</taxon>
        <taxon>Sordariomycetidae</taxon>
        <taxon>Sordariales</taxon>
        <taxon>Sordariaceae</taxon>
        <taxon>Sordaria</taxon>
    </lineage>
</organism>
<gene>
    <name evidence="1" type="ORF">B0T20DRAFT_392506</name>
</gene>
<keyword evidence="2" id="KW-1185">Reference proteome</keyword>
<dbReference type="EMBL" id="JAUTDP010000005">
    <property type="protein sequence ID" value="KAK3399489.1"/>
    <property type="molecule type" value="Genomic_DNA"/>
</dbReference>
<reference evidence="1" key="2">
    <citation type="submission" date="2023-07" db="EMBL/GenBank/DDBJ databases">
        <authorList>
            <consortium name="Lawrence Berkeley National Laboratory"/>
            <person name="Haridas S."/>
            <person name="Hensen N."/>
            <person name="Bonometti L."/>
            <person name="Westerberg I."/>
            <person name="Brannstrom I.O."/>
            <person name="Guillou S."/>
            <person name="Cros-Aarteil S."/>
            <person name="Calhoun S."/>
            <person name="Kuo A."/>
            <person name="Mondo S."/>
            <person name="Pangilinan J."/>
            <person name="Riley R."/>
            <person name="LaButti K."/>
            <person name="Andreopoulos B."/>
            <person name="Lipzen A."/>
            <person name="Chen C."/>
            <person name="Yanf M."/>
            <person name="Daum C."/>
            <person name="Ng V."/>
            <person name="Clum A."/>
            <person name="Steindorff A."/>
            <person name="Ohm R."/>
            <person name="Martin F."/>
            <person name="Silar P."/>
            <person name="Natvig D."/>
            <person name="Lalanne C."/>
            <person name="Gautier V."/>
            <person name="Ament-velasquez S.L."/>
            <person name="Kruys A."/>
            <person name="Hutchinson M.I."/>
            <person name="Powell A.J."/>
            <person name="Barry K."/>
            <person name="Miller A.N."/>
            <person name="Grigoriev I.V."/>
            <person name="Debuchy R."/>
            <person name="Gladieux P."/>
            <person name="Thoren M.H."/>
            <person name="Johannesson H."/>
        </authorList>
    </citation>
    <scope>NUCLEOTIDE SEQUENCE</scope>
    <source>
        <strain evidence="1">FGSC 1904</strain>
    </source>
</reference>
<evidence type="ECO:0000313" key="2">
    <source>
        <dbReference type="Proteomes" id="UP001281003"/>
    </source>
</evidence>
<reference evidence="1" key="1">
    <citation type="journal article" date="2023" name="Mol. Phylogenet. Evol.">
        <title>Genome-scale phylogeny and comparative genomics of the fungal order Sordariales.</title>
        <authorList>
            <person name="Hensen N."/>
            <person name="Bonometti L."/>
            <person name="Westerberg I."/>
            <person name="Brannstrom I.O."/>
            <person name="Guillou S."/>
            <person name="Cros-Aarteil S."/>
            <person name="Calhoun S."/>
            <person name="Haridas S."/>
            <person name="Kuo A."/>
            <person name="Mondo S."/>
            <person name="Pangilinan J."/>
            <person name="Riley R."/>
            <person name="LaButti K."/>
            <person name="Andreopoulos B."/>
            <person name="Lipzen A."/>
            <person name="Chen C."/>
            <person name="Yan M."/>
            <person name="Daum C."/>
            <person name="Ng V."/>
            <person name="Clum A."/>
            <person name="Steindorff A."/>
            <person name="Ohm R.A."/>
            <person name="Martin F."/>
            <person name="Silar P."/>
            <person name="Natvig D.O."/>
            <person name="Lalanne C."/>
            <person name="Gautier V."/>
            <person name="Ament-Velasquez S.L."/>
            <person name="Kruys A."/>
            <person name="Hutchinson M.I."/>
            <person name="Powell A.J."/>
            <person name="Barry K."/>
            <person name="Miller A.N."/>
            <person name="Grigoriev I.V."/>
            <person name="Debuchy R."/>
            <person name="Gladieux P."/>
            <person name="Hiltunen Thoren M."/>
            <person name="Johannesson H."/>
        </authorList>
    </citation>
    <scope>NUCLEOTIDE SEQUENCE</scope>
    <source>
        <strain evidence="1">FGSC 1904</strain>
    </source>
</reference>
<evidence type="ECO:0000313" key="1">
    <source>
        <dbReference type="EMBL" id="KAK3399489.1"/>
    </source>
</evidence>
<accession>A0AAE0UDJ1</accession>
<sequence>MDPPVPERPVRAGRPRRWVNAVENRSKAEITQKLSAILTPLFHTIADTYKGPRYMYGSHESPRDFPPGKLPLGSSSDGDLQLFLTHLQQSLLLSLTAYFFLSPIIEHHYAFHVLRRHVDSLEEAICGADFVDVDSDLLLCPTFETNSSLERGGAGAAAAGATAAAGRAAAARAERHERRWMGTVEGLMRDGYLGGRGRRRDWAVLPCEEFVRVAMDVVVIRLSLELGVVERGREVREGKRRRRGSCAW</sequence>